<dbReference type="InterPro" id="IPR038063">
    <property type="entry name" value="Transpep_catalytic_dom"/>
</dbReference>
<dbReference type="InterPro" id="IPR050979">
    <property type="entry name" value="LD-transpeptidase"/>
</dbReference>
<sequence>MGELLMKKRLISIFTVIVMVLSFMPVGVFASDDTSGTEGSKISVSSINFENKNLTYKAGNKDTLKVNILPAEASLDDVEFTSSNSNVVSVDNSGNIAAKSRGSAVITCKAKDVDIEDTCNITVNQPVTSVKLNKTGISLFPKKSFVLKASIYPSDANDRRYKYTTSNSKVATVTSSGKVTAKSYGSAYIYAAALDGSGKKASCKVNVVRAVTKIKLNKTTVKKKIGSKYQLKAKLYPSNAYNKKVKYYTSNKNVVKVNSKTGKLYFVGPGKATITCKALNGSGRKVKCKVVSLCKKPGWYKKSGKKYYAKKNGTLVYGVASIKGTRYYFHPKTGVMQKKVWKYVKIGGKRYKLYFNSKGKQAQNVDKLIGKQKKYLVTVNTKTNTVIIYAKDKKYGYIIPVKAMVCSTGVASSPTIRGTFKLRRIGKWHELMNSVYGQYCTQISGNYLFHSAWYYQRGNKKSISVSEYKKLGRNASHGCVRLTVADAKWIYDRCAGSTVKVFSTTRKAPLKKPKRPNPRRVSGDRGYCPTDPAFKK</sequence>
<dbReference type="Pfam" id="PF03734">
    <property type="entry name" value="YkuD"/>
    <property type="match status" value="1"/>
</dbReference>
<feature type="region of interest" description="Disordered" evidence="7">
    <location>
        <begin position="506"/>
        <end position="536"/>
    </location>
</feature>
<dbReference type="PANTHER" id="PTHR30582">
    <property type="entry name" value="L,D-TRANSPEPTIDASE"/>
    <property type="match status" value="1"/>
</dbReference>
<dbReference type="GO" id="GO:0018104">
    <property type="term" value="P:peptidoglycan-protein cross-linking"/>
    <property type="evidence" value="ECO:0007669"/>
    <property type="project" value="TreeGrafter"/>
</dbReference>
<dbReference type="SUPFAM" id="SSF69360">
    <property type="entry name" value="Cell wall binding repeat"/>
    <property type="match status" value="1"/>
</dbReference>
<feature type="compositionally biased region" description="Basic residues" evidence="7">
    <location>
        <begin position="508"/>
        <end position="518"/>
    </location>
</feature>
<proteinExistence type="predicted"/>
<dbReference type="GO" id="GO:0005576">
    <property type="term" value="C:extracellular region"/>
    <property type="evidence" value="ECO:0007669"/>
    <property type="project" value="TreeGrafter"/>
</dbReference>
<evidence type="ECO:0000256" key="6">
    <source>
        <dbReference type="PROSITE-ProRule" id="PRU01373"/>
    </source>
</evidence>
<feature type="active site" description="Proton donor/acceptor" evidence="6">
    <location>
        <position position="450"/>
    </location>
</feature>
<dbReference type="GO" id="GO:0016740">
    <property type="term" value="F:transferase activity"/>
    <property type="evidence" value="ECO:0007669"/>
    <property type="project" value="UniProtKB-KW"/>
</dbReference>
<keyword evidence="4 6" id="KW-0573">Peptidoglycan synthesis</keyword>
<keyword evidence="5 6" id="KW-0961">Cell wall biogenesis/degradation</keyword>
<dbReference type="InterPro" id="IPR005490">
    <property type="entry name" value="LD_TPept_cat_dom"/>
</dbReference>
<evidence type="ECO:0000259" key="8">
    <source>
        <dbReference type="PROSITE" id="PS52029"/>
    </source>
</evidence>
<comment type="caution">
    <text evidence="9">The sequence shown here is derived from an EMBL/GenBank/DDBJ whole genome shotgun (WGS) entry which is preliminary data.</text>
</comment>
<dbReference type="SUPFAM" id="SSF141523">
    <property type="entry name" value="L,D-transpeptidase catalytic domain-like"/>
    <property type="match status" value="1"/>
</dbReference>
<dbReference type="Gene3D" id="2.60.40.1080">
    <property type="match status" value="3"/>
</dbReference>
<accession>A0A3E3DWX5</accession>
<dbReference type="InterPro" id="IPR008964">
    <property type="entry name" value="Invasin/intimin_cell_adhesion"/>
</dbReference>
<dbReference type="GO" id="GO:0008360">
    <property type="term" value="P:regulation of cell shape"/>
    <property type="evidence" value="ECO:0007669"/>
    <property type="project" value="UniProtKB-UniRule"/>
</dbReference>
<dbReference type="InterPro" id="IPR003343">
    <property type="entry name" value="Big_2"/>
</dbReference>
<evidence type="ECO:0000313" key="10">
    <source>
        <dbReference type="Proteomes" id="UP000261212"/>
    </source>
</evidence>
<dbReference type="Proteomes" id="UP000261212">
    <property type="component" value="Unassembled WGS sequence"/>
</dbReference>
<dbReference type="Gene3D" id="2.10.270.10">
    <property type="entry name" value="Cholin Binding"/>
    <property type="match status" value="1"/>
</dbReference>
<feature type="active site" description="Nucleophile" evidence="6">
    <location>
        <position position="479"/>
    </location>
</feature>
<dbReference type="EMBL" id="QUSM01000005">
    <property type="protein sequence ID" value="RGD73586.1"/>
    <property type="molecule type" value="Genomic_DNA"/>
</dbReference>
<dbReference type="GO" id="GO:0071555">
    <property type="term" value="P:cell wall organization"/>
    <property type="evidence" value="ECO:0007669"/>
    <property type="project" value="UniProtKB-UniRule"/>
</dbReference>
<organism evidence="9 10">
    <name type="scientific">Anaerofustis stercorihominis</name>
    <dbReference type="NCBI Taxonomy" id="214853"/>
    <lineage>
        <taxon>Bacteria</taxon>
        <taxon>Bacillati</taxon>
        <taxon>Bacillota</taxon>
        <taxon>Clostridia</taxon>
        <taxon>Eubacteriales</taxon>
        <taxon>Eubacteriaceae</taxon>
        <taxon>Anaerofustis</taxon>
    </lineage>
</organism>
<dbReference type="CDD" id="cd16913">
    <property type="entry name" value="YkuD_like"/>
    <property type="match status" value="1"/>
</dbReference>
<evidence type="ECO:0000256" key="4">
    <source>
        <dbReference type="ARBA" id="ARBA00022984"/>
    </source>
</evidence>
<evidence type="ECO:0000256" key="1">
    <source>
        <dbReference type="ARBA" id="ARBA00004752"/>
    </source>
</evidence>
<keyword evidence="3 6" id="KW-0133">Cell shape</keyword>
<dbReference type="UniPathway" id="UPA00219"/>
<keyword evidence="2" id="KW-0808">Transferase</keyword>
<name>A0A3E3DWX5_9FIRM</name>
<dbReference type="Pfam" id="PF02368">
    <property type="entry name" value="Big_2"/>
    <property type="match status" value="3"/>
</dbReference>
<comment type="pathway">
    <text evidence="1 6">Cell wall biogenesis; peptidoglycan biosynthesis.</text>
</comment>
<dbReference type="SUPFAM" id="SSF49373">
    <property type="entry name" value="Invasin/intimin cell-adhesion fragments"/>
    <property type="match status" value="3"/>
</dbReference>
<evidence type="ECO:0000256" key="2">
    <source>
        <dbReference type="ARBA" id="ARBA00022679"/>
    </source>
</evidence>
<evidence type="ECO:0000313" key="9">
    <source>
        <dbReference type="EMBL" id="RGD73586.1"/>
    </source>
</evidence>
<evidence type="ECO:0000256" key="3">
    <source>
        <dbReference type="ARBA" id="ARBA00022960"/>
    </source>
</evidence>
<feature type="domain" description="L,D-TPase catalytic" evidence="8">
    <location>
        <begin position="375"/>
        <end position="502"/>
    </location>
</feature>
<reference evidence="9 10" key="1">
    <citation type="submission" date="2018-08" db="EMBL/GenBank/DDBJ databases">
        <title>A genome reference for cultivated species of the human gut microbiota.</title>
        <authorList>
            <person name="Zou Y."/>
            <person name="Xue W."/>
            <person name="Luo G."/>
        </authorList>
    </citation>
    <scope>NUCLEOTIDE SEQUENCE [LARGE SCALE GENOMIC DNA]</scope>
    <source>
        <strain evidence="9 10">AM25-6</strain>
    </source>
</reference>
<dbReference type="SMART" id="SM00635">
    <property type="entry name" value="BID_2"/>
    <property type="match status" value="3"/>
</dbReference>
<dbReference type="PROSITE" id="PS52029">
    <property type="entry name" value="LD_TPASE"/>
    <property type="match status" value="1"/>
</dbReference>
<dbReference type="Gene3D" id="2.40.440.10">
    <property type="entry name" value="L,D-transpeptidase catalytic domain-like"/>
    <property type="match status" value="1"/>
</dbReference>
<dbReference type="AlphaFoldDB" id="A0A3E3DWX5"/>
<gene>
    <name evidence="9" type="ORF">DW687_09525</name>
</gene>
<evidence type="ECO:0000256" key="5">
    <source>
        <dbReference type="ARBA" id="ARBA00023316"/>
    </source>
</evidence>
<dbReference type="PANTHER" id="PTHR30582:SF2">
    <property type="entry name" value="L,D-TRANSPEPTIDASE YCIB-RELATED"/>
    <property type="match status" value="1"/>
</dbReference>
<evidence type="ECO:0000256" key="7">
    <source>
        <dbReference type="SAM" id="MobiDB-lite"/>
    </source>
</evidence>
<protein>
    <recommendedName>
        <fullName evidence="8">L,D-TPase catalytic domain-containing protein</fullName>
    </recommendedName>
</protein>
<dbReference type="GO" id="GO:0071972">
    <property type="term" value="F:peptidoglycan L,D-transpeptidase activity"/>
    <property type="evidence" value="ECO:0007669"/>
    <property type="project" value="TreeGrafter"/>
</dbReference>